<comment type="function">
    <text evidence="2">An aminoacyl-tRNA editing enzyme that deacylates mischarged D-aminoacyl-tRNAs. Also deacylates mischarged glycyl-tRNA(Ala), protecting cells against glycine mischarging by AlaRS. Acts via tRNA-based rather than protein-based catalysis; rejects L-amino acids rather than detecting D-amino acids in the active site. By recycling D-aminoacyl-tRNA to D-amino acids and free tRNA molecules, this enzyme counteracts the toxicity associated with the formation of D-aminoacyl-tRNA entities in vivo and helps enforce protein L-homochirality.</text>
</comment>
<dbReference type="CDD" id="cd00563">
    <property type="entry name" value="Dtyr_deacylase"/>
    <property type="match status" value="1"/>
</dbReference>
<keyword evidence="2" id="KW-0820">tRNA-binding</keyword>
<dbReference type="NCBIfam" id="TIGR00256">
    <property type="entry name" value="D-aminoacyl-tRNA deacylase"/>
    <property type="match status" value="1"/>
</dbReference>
<protein>
    <recommendedName>
        <fullName evidence="2">D-aminoacyl-tRNA deacylase</fullName>
        <shortName evidence="2">DTD</shortName>
        <ecNumber evidence="2">3.1.1.96</ecNumber>
    </recommendedName>
    <alternativeName>
        <fullName evidence="2">Gly-tRNA(Ala) deacylase</fullName>
        <ecNumber evidence="2">3.1.1.-</ecNumber>
    </alternativeName>
</protein>
<dbReference type="HAMAP" id="MF_00518">
    <property type="entry name" value="Deacylase_Dtd"/>
    <property type="match status" value="1"/>
</dbReference>
<dbReference type="EC" id="3.1.1.-" evidence="2"/>
<dbReference type="EC" id="3.1.1.96" evidence="2"/>
<comment type="similarity">
    <text evidence="1 2">Belongs to the DTD family.</text>
</comment>
<evidence type="ECO:0000313" key="4">
    <source>
        <dbReference type="Proteomes" id="UP001211987"/>
    </source>
</evidence>
<dbReference type="AlphaFoldDB" id="A0AB35IM26"/>
<dbReference type="SUPFAM" id="SSF69500">
    <property type="entry name" value="DTD-like"/>
    <property type="match status" value="1"/>
</dbReference>
<sequence length="150" mass="16637">MRLVVQKVSQSSVKIEGEIVGAIDKGYMVLVGITNGDDELLVEKMVDKLVNLRIFEDENDKLNLSLLDVGGSVLSISQFTLYANCKKGRRPSFIDAAKPDISSPLYDFFNKKLEEKGINVERGVFGAMMEVSLINDGPVTIILDSDELFY</sequence>
<keyword evidence="2 3" id="KW-0378">Hydrolase</keyword>
<comment type="domain">
    <text evidence="2">A Gly-cisPro motif from one monomer fits into the active site of the other monomer to allow specific chiral rejection of L-amino acids.</text>
</comment>
<dbReference type="GO" id="GO:0043908">
    <property type="term" value="F:Ser(Gly)-tRNA(Ala) hydrolase activity"/>
    <property type="evidence" value="ECO:0007669"/>
    <property type="project" value="UniProtKB-UniRule"/>
</dbReference>
<dbReference type="InterPro" id="IPR023509">
    <property type="entry name" value="DTD-like_sf"/>
</dbReference>
<comment type="subcellular location">
    <subcellularLocation>
        <location evidence="2">Cytoplasm</location>
    </subcellularLocation>
</comment>
<dbReference type="GO" id="GO:0005737">
    <property type="term" value="C:cytoplasm"/>
    <property type="evidence" value="ECO:0007669"/>
    <property type="project" value="UniProtKB-SubCell"/>
</dbReference>
<evidence type="ECO:0000256" key="2">
    <source>
        <dbReference type="HAMAP-Rule" id="MF_00518"/>
    </source>
</evidence>
<keyword evidence="2" id="KW-0963">Cytoplasm</keyword>
<organism evidence="3 4">
    <name type="scientific">Thomasclavelia ramosa</name>
    <dbReference type="NCBI Taxonomy" id="1547"/>
    <lineage>
        <taxon>Bacteria</taxon>
        <taxon>Bacillati</taxon>
        <taxon>Bacillota</taxon>
        <taxon>Erysipelotrichia</taxon>
        <taxon>Erysipelotrichales</taxon>
        <taxon>Coprobacillaceae</taxon>
        <taxon>Thomasclavelia</taxon>
    </lineage>
</organism>
<evidence type="ECO:0000313" key="3">
    <source>
        <dbReference type="EMBL" id="MDB7083674.1"/>
    </source>
</evidence>
<name>A0AB35IM26_9FIRM</name>
<keyword evidence="2" id="KW-0694">RNA-binding</keyword>
<dbReference type="PANTHER" id="PTHR10472">
    <property type="entry name" value="D-TYROSYL-TRNA TYR DEACYLASE"/>
    <property type="match status" value="1"/>
</dbReference>
<comment type="caution">
    <text evidence="3">The sequence shown here is derived from an EMBL/GenBank/DDBJ whole genome shotgun (WGS) entry which is preliminary data.</text>
</comment>
<dbReference type="GO" id="GO:0019478">
    <property type="term" value="P:D-amino acid catabolic process"/>
    <property type="evidence" value="ECO:0007669"/>
    <property type="project" value="UniProtKB-UniRule"/>
</dbReference>
<dbReference type="Proteomes" id="UP001211987">
    <property type="component" value="Unassembled WGS sequence"/>
</dbReference>
<dbReference type="GeneID" id="64196319"/>
<dbReference type="FunFam" id="3.50.80.10:FF:000001">
    <property type="entry name" value="D-aminoacyl-tRNA deacylase"/>
    <property type="match status" value="1"/>
</dbReference>
<dbReference type="RefSeq" id="WP_009009444.1">
    <property type="nucleotide sequence ID" value="NZ_CP068170.1"/>
</dbReference>
<evidence type="ECO:0000256" key="1">
    <source>
        <dbReference type="ARBA" id="ARBA00009673"/>
    </source>
</evidence>
<reference evidence="3" key="1">
    <citation type="submission" date="2023-01" db="EMBL/GenBank/DDBJ databases">
        <title>Human gut microbiome strain richness.</title>
        <authorList>
            <person name="Chen-Liaw A."/>
        </authorList>
    </citation>
    <scope>NUCLEOTIDE SEQUENCE</scope>
    <source>
        <strain evidence="3">1001217st2_G6_1001217B_191108</strain>
    </source>
</reference>
<dbReference type="InterPro" id="IPR003732">
    <property type="entry name" value="Daa-tRNA_deacyls_DTD"/>
</dbReference>
<dbReference type="PANTHER" id="PTHR10472:SF5">
    <property type="entry name" value="D-AMINOACYL-TRNA DEACYLASE 1"/>
    <property type="match status" value="1"/>
</dbReference>
<dbReference type="Gene3D" id="3.50.80.10">
    <property type="entry name" value="D-tyrosyl-tRNA(Tyr) deacylase"/>
    <property type="match status" value="1"/>
</dbReference>
<feature type="short sequence motif" description="Gly-cisPro motif, important for rejection of L-amino acids" evidence="2">
    <location>
        <begin position="137"/>
        <end position="138"/>
    </location>
</feature>
<dbReference type="GO" id="GO:0051500">
    <property type="term" value="F:D-tyrosyl-tRNA(Tyr) deacylase activity"/>
    <property type="evidence" value="ECO:0007669"/>
    <property type="project" value="TreeGrafter"/>
</dbReference>
<gene>
    <name evidence="2 3" type="primary">dtd</name>
    <name evidence="3" type="ORF">PM738_07670</name>
</gene>
<comment type="catalytic activity">
    <reaction evidence="2">
        <text>a D-aminoacyl-tRNA + H2O = a tRNA + a D-alpha-amino acid + H(+)</text>
        <dbReference type="Rhea" id="RHEA:13953"/>
        <dbReference type="Rhea" id="RHEA-COMP:10123"/>
        <dbReference type="Rhea" id="RHEA-COMP:10124"/>
        <dbReference type="ChEBI" id="CHEBI:15377"/>
        <dbReference type="ChEBI" id="CHEBI:15378"/>
        <dbReference type="ChEBI" id="CHEBI:59871"/>
        <dbReference type="ChEBI" id="CHEBI:78442"/>
        <dbReference type="ChEBI" id="CHEBI:79333"/>
        <dbReference type="EC" id="3.1.1.96"/>
    </reaction>
</comment>
<dbReference type="GO" id="GO:0106026">
    <property type="term" value="F:Gly-tRNA(Ala) deacylase activity"/>
    <property type="evidence" value="ECO:0007669"/>
    <property type="project" value="UniProtKB-UniRule"/>
</dbReference>
<proteinExistence type="inferred from homology"/>
<dbReference type="GO" id="GO:0000049">
    <property type="term" value="F:tRNA binding"/>
    <property type="evidence" value="ECO:0007669"/>
    <property type="project" value="UniProtKB-UniRule"/>
</dbReference>
<accession>A0AB35IM26</accession>
<comment type="catalytic activity">
    <reaction evidence="2">
        <text>glycyl-tRNA(Ala) + H2O = tRNA(Ala) + glycine + H(+)</text>
        <dbReference type="Rhea" id="RHEA:53744"/>
        <dbReference type="Rhea" id="RHEA-COMP:9657"/>
        <dbReference type="Rhea" id="RHEA-COMP:13640"/>
        <dbReference type="ChEBI" id="CHEBI:15377"/>
        <dbReference type="ChEBI" id="CHEBI:15378"/>
        <dbReference type="ChEBI" id="CHEBI:57305"/>
        <dbReference type="ChEBI" id="CHEBI:78442"/>
        <dbReference type="ChEBI" id="CHEBI:78522"/>
    </reaction>
</comment>
<comment type="subunit">
    <text evidence="2">Homodimer.</text>
</comment>
<dbReference type="Pfam" id="PF02580">
    <property type="entry name" value="Tyr_Deacylase"/>
    <property type="match status" value="1"/>
</dbReference>
<dbReference type="EMBL" id="JAQLKE010000009">
    <property type="protein sequence ID" value="MDB7083674.1"/>
    <property type="molecule type" value="Genomic_DNA"/>
</dbReference>